<protein>
    <submittedName>
        <fullName evidence="2">GNAT family N-acetyltransferase</fullName>
    </submittedName>
</protein>
<dbReference type="InterPro" id="IPR016181">
    <property type="entry name" value="Acyl_CoA_acyltransferase"/>
</dbReference>
<dbReference type="OrthoDB" id="187903at2"/>
<sequence length="188" mass="21212">MTRSEVQAAFDDLARLRIEVFRDFPYLYDGDPDYERRYLATYLASPGAVVIGALDGDRLVGAATASPLADHFEEFGRPFVERGLDPADFFYFGESVLEKACRGRGVGVRFFEEREASALEAGFANCVFSAVIRPADHPLRPAGYQPLDGFWSRRGYARIDGLETSFSWRDVGEAQETVKPMEYWSKRL</sequence>
<keyword evidence="3" id="KW-1185">Reference proteome</keyword>
<proteinExistence type="predicted"/>
<dbReference type="Gene3D" id="3.40.630.30">
    <property type="match status" value="1"/>
</dbReference>
<gene>
    <name evidence="2" type="ORF">FY036_18120</name>
</gene>
<evidence type="ECO:0000259" key="1">
    <source>
        <dbReference type="PROSITE" id="PS51186"/>
    </source>
</evidence>
<name>A0A5D4GS45_9HYPH</name>
<accession>A0A5D4GS45</accession>
<feature type="domain" description="N-acetyltransferase" evidence="1">
    <location>
        <begin position="1"/>
        <end position="182"/>
    </location>
</feature>
<dbReference type="SUPFAM" id="SSF55729">
    <property type="entry name" value="Acyl-CoA N-acyltransferases (Nat)"/>
    <property type="match status" value="1"/>
</dbReference>
<dbReference type="Proteomes" id="UP000323258">
    <property type="component" value="Unassembled WGS sequence"/>
</dbReference>
<dbReference type="EMBL" id="VSZS01000066">
    <property type="protein sequence ID" value="TYR30763.1"/>
    <property type="molecule type" value="Genomic_DNA"/>
</dbReference>
<dbReference type="InterPro" id="IPR000182">
    <property type="entry name" value="GNAT_dom"/>
</dbReference>
<evidence type="ECO:0000313" key="3">
    <source>
        <dbReference type="Proteomes" id="UP000323258"/>
    </source>
</evidence>
<organism evidence="2 3">
    <name type="scientific">Neoaquamicrobium microcysteis</name>
    <dbReference type="NCBI Taxonomy" id="2682781"/>
    <lineage>
        <taxon>Bacteria</taxon>
        <taxon>Pseudomonadati</taxon>
        <taxon>Pseudomonadota</taxon>
        <taxon>Alphaproteobacteria</taxon>
        <taxon>Hyphomicrobiales</taxon>
        <taxon>Phyllobacteriaceae</taxon>
        <taxon>Neoaquamicrobium</taxon>
    </lineage>
</organism>
<dbReference type="GO" id="GO:0016747">
    <property type="term" value="F:acyltransferase activity, transferring groups other than amino-acyl groups"/>
    <property type="evidence" value="ECO:0007669"/>
    <property type="project" value="InterPro"/>
</dbReference>
<reference evidence="2 3" key="2">
    <citation type="submission" date="2019-09" db="EMBL/GenBank/DDBJ databases">
        <title>Mesorhizobium sp. MaA-C15 isolated from Microcystis aeruginosa.</title>
        <authorList>
            <person name="Jeong S.E."/>
            <person name="Jin H.M."/>
            <person name="Jeon C.O."/>
        </authorList>
    </citation>
    <scope>NUCLEOTIDE SEQUENCE [LARGE SCALE GENOMIC DNA]</scope>
    <source>
        <strain evidence="2 3">MaA-C15</strain>
    </source>
</reference>
<reference evidence="2 3" key="1">
    <citation type="submission" date="2019-08" db="EMBL/GenBank/DDBJ databases">
        <authorList>
            <person name="Seo Y.L."/>
        </authorList>
    </citation>
    <scope>NUCLEOTIDE SEQUENCE [LARGE SCALE GENOMIC DNA]</scope>
    <source>
        <strain evidence="2 3">MaA-C15</strain>
    </source>
</reference>
<keyword evidence="2" id="KW-0808">Transferase</keyword>
<comment type="caution">
    <text evidence="2">The sequence shown here is derived from an EMBL/GenBank/DDBJ whole genome shotgun (WGS) entry which is preliminary data.</text>
</comment>
<evidence type="ECO:0000313" key="2">
    <source>
        <dbReference type="EMBL" id="TYR30763.1"/>
    </source>
</evidence>
<dbReference type="PROSITE" id="PS51186">
    <property type="entry name" value="GNAT"/>
    <property type="match status" value="1"/>
</dbReference>
<dbReference type="AlphaFoldDB" id="A0A5D4GS45"/>